<evidence type="ECO:0000313" key="2">
    <source>
        <dbReference type="Proteomes" id="UP000225706"/>
    </source>
</evidence>
<dbReference type="OrthoDB" id="5947784at2759"/>
<comment type="caution">
    <text evidence="1">The sequence shown here is derived from an EMBL/GenBank/DDBJ whole genome shotgun (WGS) entry which is preliminary data.</text>
</comment>
<reference evidence="2" key="1">
    <citation type="journal article" date="2017" name="bioRxiv">
        <title>Comparative analysis of the genomes of Stylophora pistillata and Acropora digitifera provides evidence for extensive differences between species of corals.</title>
        <authorList>
            <person name="Voolstra C.R."/>
            <person name="Li Y."/>
            <person name="Liew Y.J."/>
            <person name="Baumgarten S."/>
            <person name="Zoccola D."/>
            <person name="Flot J.-F."/>
            <person name="Tambutte S."/>
            <person name="Allemand D."/>
            <person name="Aranda M."/>
        </authorList>
    </citation>
    <scope>NUCLEOTIDE SEQUENCE [LARGE SCALE GENOMIC DNA]</scope>
</reference>
<evidence type="ECO:0000313" key="1">
    <source>
        <dbReference type="EMBL" id="PFX28746.1"/>
    </source>
</evidence>
<dbReference type="EMBL" id="LSMT01000077">
    <property type="protein sequence ID" value="PFX28746.1"/>
    <property type="molecule type" value="Genomic_DNA"/>
</dbReference>
<organism evidence="1 2">
    <name type="scientific">Stylophora pistillata</name>
    <name type="common">Smooth cauliflower coral</name>
    <dbReference type="NCBI Taxonomy" id="50429"/>
    <lineage>
        <taxon>Eukaryota</taxon>
        <taxon>Metazoa</taxon>
        <taxon>Cnidaria</taxon>
        <taxon>Anthozoa</taxon>
        <taxon>Hexacorallia</taxon>
        <taxon>Scleractinia</taxon>
        <taxon>Astrocoeniina</taxon>
        <taxon>Pocilloporidae</taxon>
        <taxon>Stylophora</taxon>
    </lineage>
</organism>
<protein>
    <submittedName>
        <fullName evidence="1">Uncharacterized protein</fullName>
    </submittedName>
</protein>
<keyword evidence="2" id="KW-1185">Reference proteome</keyword>
<accession>A0A2B4SH93</accession>
<sequence>MSDDVSLRRQRACLGEGCDDCYVMDMYSLVQPGQHSNSELRKQLFLYLTKDGGRERKRFLQEEQTRLGLIKAYTDRLCLKEKGAKTIIAHLKMGDFQAVKKLERTKIDEFKLPEKLSFTLPLGNATSLKIAALLTNEQNKSLLETEHFEVKLPVTHLEETKPAVEHDHTSE</sequence>
<proteinExistence type="predicted"/>
<name>A0A2B4SH93_STYPI</name>
<dbReference type="Proteomes" id="UP000225706">
    <property type="component" value="Unassembled WGS sequence"/>
</dbReference>
<gene>
    <name evidence="1" type="ORF">AWC38_SpisGene6494</name>
</gene>
<dbReference type="AlphaFoldDB" id="A0A2B4SH93"/>